<dbReference type="SUPFAM" id="SSF57701">
    <property type="entry name" value="Zn2/Cys6 DNA-binding domain"/>
    <property type="match status" value="1"/>
</dbReference>
<evidence type="ECO:0000256" key="1">
    <source>
        <dbReference type="ARBA" id="ARBA00022723"/>
    </source>
</evidence>
<feature type="region of interest" description="Disordered" evidence="3">
    <location>
        <begin position="1"/>
        <end position="45"/>
    </location>
</feature>
<dbReference type="AlphaFoldDB" id="A0A545VZV9"/>
<dbReference type="GO" id="GO:0006351">
    <property type="term" value="P:DNA-templated transcription"/>
    <property type="evidence" value="ECO:0007669"/>
    <property type="project" value="InterPro"/>
</dbReference>
<keyword evidence="1" id="KW-0479">Metal-binding</keyword>
<dbReference type="PROSITE" id="PS00463">
    <property type="entry name" value="ZN2_CY6_FUNGAL_1"/>
    <property type="match status" value="1"/>
</dbReference>
<reference evidence="5 6" key="1">
    <citation type="journal article" date="2019" name="Appl. Microbiol. Biotechnol.">
        <title>Genome sequence of Isaria javanica and comparative genome analysis insights into family S53 peptidase evolution in fungal entomopathogens.</title>
        <authorList>
            <person name="Lin R."/>
            <person name="Zhang X."/>
            <person name="Xin B."/>
            <person name="Zou M."/>
            <person name="Gao Y."/>
            <person name="Qin F."/>
            <person name="Hu Q."/>
            <person name="Xie B."/>
            <person name="Cheng X."/>
        </authorList>
    </citation>
    <scope>NUCLEOTIDE SEQUENCE [LARGE SCALE GENOMIC DNA]</scope>
    <source>
        <strain evidence="5 6">IJ1G</strain>
    </source>
</reference>
<dbReference type="PROSITE" id="PS50048">
    <property type="entry name" value="ZN2_CY6_FUNGAL_2"/>
    <property type="match status" value="1"/>
</dbReference>
<dbReference type="EMBL" id="SPUK01000007">
    <property type="protein sequence ID" value="TQV95547.1"/>
    <property type="molecule type" value="Genomic_DNA"/>
</dbReference>
<dbReference type="CDD" id="cd00067">
    <property type="entry name" value="GAL4"/>
    <property type="match status" value="1"/>
</dbReference>
<accession>A0A545VZV9</accession>
<evidence type="ECO:0000256" key="3">
    <source>
        <dbReference type="SAM" id="MobiDB-lite"/>
    </source>
</evidence>
<dbReference type="InterPro" id="IPR053187">
    <property type="entry name" value="Notoamide_regulator"/>
</dbReference>
<evidence type="ECO:0000256" key="2">
    <source>
        <dbReference type="ARBA" id="ARBA00023242"/>
    </source>
</evidence>
<feature type="region of interest" description="Disordered" evidence="3">
    <location>
        <begin position="191"/>
        <end position="254"/>
    </location>
</feature>
<dbReference type="CDD" id="cd12148">
    <property type="entry name" value="fungal_TF_MHR"/>
    <property type="match status" value="1"/>
</dbReference>
<gene>
    <name evidence="5" type="ORF">IF1G_05376</name>
</gene>
<protein>
    <submittedName>
        <fullName evidence="5">C6 transcription factor</fullName>
    </submittedName>
</protein>
<dbReference type="InterPro" id="IPR007219">
    <property type="entry name" value="XnlR_reg_dom"/>
</dbReference>
<organism evidence="5 6">
    <name type="scientific">Cordyceps javanica</name>
    <dbReference type="NCBI Taxonomy" id="43265"/>
    <lineage>
        <taxon>Eukaryota</taxon>
        <taxon>Fungi</taxon>
        <taxon>Dikarya</taxon>
        <taxon>Ascomycota</taxon>
        <taxon>Pezizomycotina</taxon>
        <taxon>Sordariomycetes</taxon>
        <taxon>Hypocreomycetidae</taxon>
        <taxon>Hypocreales</taxon>
        <taxon>Cordycipitaceae</taxon>
        <taxon>Cordyceps</taxon>
    </lineage>
</organism>
<comment type="caution">
    <text evidence="5">The sequence shown here is derived from an EMBL/GenBank/DDBJ whole genome shotgun (WGS) entry which is preliminary data.</text>
</comment>
<dbReference type="STRING" id="43265.A0A545VZV9"/>
<dbReference type="PANTHER" id="PTHR47256">
    <property type="entry name" value="ZN(II)2CYS6 TRANSCRIPTION FACTOR (EUROFUNG)-RELATED"/>
    <property type="match status" value="1"/>
</dbReference>
<evidence type="ECO:0000313" key="6">
    <source>
        <dbReference type="Proteomes" id="UP000315783"/>
    </source>
</evidence>
<dbReference type="SMART" id="SM00066">
    <property type="entry name" value="GAL4"/>
    <property type="match status" value="1"/>
</dbReference>
<dbReference type="Gene3D" id="4.10.240.10">
    <property type="entry name" value="Zn(2)-C6 fungal-type DNA-binding domain"/>
    <property type="match status" value="1"/>
</dbReference>
<dbReference type="Pfam" id="PF04082">
    <property type="entry name" value="Fungal_trans"/>
    <property type="match status" value="1"/>
</dbReference>
<dbReference type="GO" id="GO:0003677">
    <property type="term" value="F:DNA binding"/>
    <property type="evidence" value="ECO:0007669"/>
    <property type="project" value="InterPro"/>
</dbReference>
<feature type="compositionally biased region" description="Basic and acidic residues" evidence="3">
    <location>
        <begin position="24"/>
        <end position="35"/>
    </location>
</feature>
<dbReference type="InterPro" id="IPR036864">
    <property type="entry name" value="Zn2-C6_fun-type_DNA-bd_sf"/>
</dbReference>
<evidence type="ECO:0000313" key="5">
    <source>
        <dbReference type="EMBL" id="TQV95547.1"/>
    </source>
</evidence>
<dbReference type="OrthoDB" id="4868605at2759"/>
<keyword evidence="2" id="KW-0539">Nucleus</keyword>
<dbReference type="GO" id="GO:0008270">
    <property type="term" value="F:zinc ion binding"/>
    <property type="evidence" value="ECO:0007669"/>
    <property type="project" value="InterPro"/>
</dbReference>
<dbReference type="InterPro" id="IPR001138">
    <property type="entry name" value="Zn2Cys6_DnaBD"/>
</dbReference>
<dbReference type="Proteomes" id="UP000315783">
    <property type="component" value="Unassembled WGS sequence"/>
</dbReference>
<name>A0A545VZV9_9HYPO</name>
<proteinExistence type="predicted"/>
<evidence type="ECO:0000259" key="4">
    <source>
        <dbReference type="PROSITE" id="PS50048"/>
    </source>
</evidence>
<feature type="compositionally biased region" description="Low complexity" evidence="3">
    <location>
        <begin position="191"/>
        <end position="208"/>
    </location>
</feature>
<feature type="domain" description="Zn(2)-C6 fungal-type" evidence="4">
    <location>
        <begin position="46"/>
        <end position="76"/>
    </location>
</feature>
<dbReference type="PANTHER" id="PTHR47256:SF1">
    <property type="entry name" value="ZN(II)2CYS6 TRANSCRIPTION FACTOR (EUROFUNG)"/>
    <property type="match status" value="1"/>
</dbReference>
<dbReference type="GO" id="GO:0000981">
    <property type="term" value="F:DNA-binding transcription factor activity, RNA polymerase II-specific"/>
    <property type="evidence" value="ECO:0007669"/>
    <property type="project" value="InterPro"/>
</dbReference>
<keyword evidence="6" id="KW-1185">Reference proteome</keyword>
<sequence length="765" mass="86196">MTEQPAAAEPQQYRPPRPLLPAARKHDGSRVDRRGPMPKPPHTAAACDGCRKHKTKCSGDRPTCRRCALRQIECRYSARPGETEAQALRRGYRALRARAGEHEEVVALLRRLPERDAHGVLARLRAGAPLAAILNQLTAGDALLQMAVTPETRLRYVFPYRAEMPASCGGDNPYLDTLLYEVTSALPALSFSSSSPSSLSSPAVSASSFDDDGAGAGRRRLLVPERRWRQQQQQQQQRGDAGSPPAGETDNAAGPSHDALYLSPFHAAQLLEPRLTDVQMAPWTRVCDDDALMRELLEVFFRCEYQFTSAFHKDYFLEDLAAGRTEFCSPLLVNIVLAYASVCNPKLPKRAEYWNPETLAYRFLAEARRLWELVAGKPHVTTVQAGILFSVFYNLSGLDEVGQAYRIRSVALARELGIMDGPDATEPARTQRGKAFTAWTLYNWETLVAFSFMHTPLVEEVPKCPLPDASEDPDWYGQLWARYPSSPTLISLHFELLFERKTQFRIIMNEFCREAYGSSLGVNHFKAEGLRRKLQHWFELLPESLDPRNIVLPAQLQLHMYYYHLLLSIYAPLLDAAVAPYQHTPEEVVASSRKYMHTLMRIYFLRHGYESMDLFIVVPFMLVAEDCLERIAAAGATEGEHEDDAALEELRATVMLIAKGLHDQRHNHYLAEVLWRVLRGKMRRAELVLLRRVLSLDDGGAGDGQSSEREEPQEMLQVVRSHWPVSVVKRKEDLESKVLGKLVESYAHLNVGGGEGDGDKLTKRR</sequence>
<dbReference type="Pfam" id="PF00172">
    <property type="entry name" value="Zn_clus"/>
    <property type="match status" value="1"/>
</dbReference>